<comment type="caution">
    <text evidence="1">The sequence shown here is derived from an EMBL/GenBank/DDBJ whole genome shotgun (WGS) entry which is preliminary data.</text>
</comment>
<evidence type="ECO:0008006" key="3">
    <source>
        <dbReference type="Google" id="ProtNLM"/>
    </source>
</evidence>
<dbReference type="Pfam" id="PF14183">
    <property type="entry name" value="YwpF"/>
    <property type="match status" value="1"/>
</dbReference>
<protein>
    <recommendedName>
        <fullName evidence="3">YwpF-like protein</fullName>
    </recommendedName>
</protein>
<evidence type="ECO:0000313" key="1">
    <source>
        <dbReference type="EMBL" id="PKR78448.1"/>
    </source>
</evidence>
<dbReference type="InterPro" id="IPR025573">
    <property type="entry name" value="YwpF"/>
</dbReference>
<reference evidence="1 2" key="1">
    <citation type="submission" date="2017-06" db="EMBL/GenBank/DDBJ databases">
        <title>the draft geome sequence of Illustriluteabacillus marina B3227.</title>
        <authorList>
            <person name="He R.-H."/>
            <person name="Du Z.-J."/>
        </authorList>
    </citation>
    <scope>NUCLEOTIDE SEQUENCE [LARGE SCALE GENOMIC DNA]</scope>
    <source>
        <strain evidence="1 2">B3227</strain>
    </source>
</reference>
<dbReference type="AlphaFoldDB" id="A0A2I0QVV8"/>
<proteinExistence type="predicted"/>
<dbReference type="RefSeq" id="WP_101330192.1">
    <property type="nucleotide sequence ID" value="NZ_PJNH01000001.1"/>
</dbReference>
<sequence>MKTFKLISLEVLEKYGDELQSKEIDLFDGLIIDREVDSKRWLIECYIPKKNMEFFKEKKSKNQEIVVQVRITKQTNPKATIVAMVRDVNEIEEHMNVILMGNMVNREREQVEKMLQELIEAGYQGESLLNKFKSKNQESFF</sequence>
<dbReference type="OrthoDB" id="2427395at2"/>
<dbReference type="Proteomes" id="UP000243524">
    <property type="component" value="Unassembled WGS sequence"/>
</dbReference>
<dbReference type="EMBL" id="PJNH01000001">
    <property type="protein sequence ID" value="PKR78448.1"/>
    <property type="molecule type" value="Genomic_DNA"/>
</dbReference>
<accession>A0A2I0QVV8</accession>
<keyword evidence="2" id="KW-1185">Reference proteome</keyword>
<name>A0A2I0QVV8_9BACI</name>
<organism evidence="1 2">
    <name type="scientific">Halalkalibacillus sediminis</name>
    <dbReference type="NCBI Taxonomy" id="2018042"/>
    <lineage>
        <taxon>Bacteria</taxon>
        <taxon>Bacillati</taxon>
        <taxon>Bacillota</taxon>
        <taxon>Bacilli</taxon>
        <taxon>Bacillales</taxon>
        <taxon>Bacillaceae</taxon>
        <taxon>Halalkalibacillus</taxon>
    </lineage>
</organism>
<evidence type="ECO:0000313" key="2">
    <source>
        <dbReference type="Proteomes" id="UP000243524"/>
    </source>
</evidence>
<gene>
    <name evidence="1" type="ORF">CEY16_01440</name>
</gene>